<dbReference type="PANTHER" id="PTHR46289">
    <property type="entry name" value="52 KDA REPRESSOR OF THE INHIBITOR OF THE PROTEIN KINASE-LIKE PROTEIN-RELATED"/>
    <property type="match status" value="1"/>
</dbReference>
<dbReference type="Pfam" id="PF05699">
    <property type="entry name" value="Dimer_Tnp_hAT"/>
    <property type="match status" value="1"/>
</dbReference>
<feature type="compositionally biased region" description="Polar residues" evidence="1">
    <location>
        <begin position="293"/>
        <end position="311"/>
    </location>
</feature>
<organism evidence="4 5">
    <name type="scientific">Frankliniella fusca</name>
    <dbReference type="NCBI Taxonomy" id="407009"/>
    <lineage>
        <taxon>Eukaryota</taxon>
        <taxon>Metazoa</taxon>
        <taxon>Ecdysozoa</taxon>
        <taxon>Arthropoda</taxon>
        <taxon>Hexapoda</taxon>
        <taxon>Insecta</taxon>
        <taxon>Pterygota</taxon>
        <taxon>Neoptera</taxon>
        <taxon>Paraneoptera</taxon>
        <taxon>Thysanoptera</taxon>
        <taxon>Terebrantia</taxon>
        <taxon>Thripoidea</taxon>
        <taxon>Thripidae</taxon>
        <taxon>Frankliniella</taxon>
    </lineage>
</organism>
<reference evidence="4" key="1">
    <citation type="submission" date="2021-07" db="EMBL/GenBank/DDBJ databases">
        <authorList>
            <person name="Catto M.A."/>
            <person name="Jacobson A."/>
            <person name="Kennedy G."/>
            <person name="Labadie P."/>
            <person name="Hunt B.G."/>
            <person name="Srinivasan R."/>
        </authorList>
    </citation>
    <scope>NUCLEOTIDE SEQUENCE</scope>
    <source>
        <strain evidence="4">PL_HMW_Pooled</strain>
        <tissue evidence="4">Head</tissue>
    </source>
</reference>
<dbReference type="EMBL" id="JAHWGI010001388">
    <property type="protein sequence ID" value="KAK3929211.1"/>
    <property type="molecule type" value="Genomic_DNA"/>
</dbReference>
<feature type="domain" description="DUF4371" evidence="3">
    <location>
        <begin position="261"/>
        <end position="403"/>
    </location>
</feature>
<feature type="compositionally biased region" description="Low complexity" evidence="1">
    <location>
        <begin position="39"/>
        <end position="50"/>
    </location>
</feature>
<feature type="compositionally biased region" description="Acidic residues" evidence="1">
    <location>
        <begin position="432"/>
        <end position="448"/>
    </location>
</feature>
<comment type="caution">
    <text evidence="4">The sequence shown here is derived from an EMBL/GenBank/DDBJ whole genome shotgun (WGS) entry which is preliminary data.</text>
</comment>
<dbReference type="GO" id="GO:0046983">
    <property type="term" value="F:protein dimerization activity"/>
    <property type="evidence" value="ECO:0007669"/>
    <property type="project" value="InterPro"/>
</dbReference>
<dbReference type="PANTHER" id="PTHR46289:SF14">
    <property type="entry name" value="DUF4371 DOMAIN-CONTAINING PROTEIN"/>
    <property type="match status" value="1"/>
</dbReference>
<accession>A0AAE1LQU5</accession>
<gene>
    <name evidence="4" type="ORF">KUF71_017671</name>
</gene>
<evidence type="ECO:0000259" key="3">
    <source>
        <dbReference type="Pfam" id="PF14291"/>
    </source>
</evidence>
<feature type="domain" description="HAT C-terminal dimerisation" evidence="2">
    <location>
        <begin position="807"/>
        <end position="874"/>
    </location>
</feature>
<keyword evidence="5" id="KW-1185">Reference proteome</keyword>
<proteinExistence type="predicted"/>
<dbReference type="Proteomes" id="UP001219518">
    <property type="component" value="Unassembled WGS sequence"/>
</dbReference>
<evidence type="ECO:0000259" key="2">
    <source>
        <dbReference type="Pfam" id="PF05699"/>
    </source>
</evidence>
<name>A0AAE1LQU5_9NEOP</name>
<dbReference type="AlphaFoldDB" id="A0AAE1LQU5"/>
<evidence type="ECO:0000313" key="4">
    <source>
        <dbReference type="EMBL" id="KAK3929211.1"/>
    </source>
</evidence>
<dbReference type="InterPro" id="IPR008906">
    <property type="entry name" value="HATC_C_dom"/>
</dbReference>
<dbReference type="InterPro" id="IPR012337">
    <property type="entry name" value="RNaseH-like_sf"/>
</dbReference>
<protein>
    <submittedName>
        <fullName evidence="4">52 kDa repressor of the inhibitor of the protein kinase</fullName>
    </submittedName>
</protein>
<feature type="region of interest" description="Disordered" evidence="1">
    <location>
        <begin position="287"/>
        <end position="311"/>
    </location>
</feature>
<feature type="region of interest" description="Disordered" evidence="1">
    <location>
        <begin position="1"/>
        <end position="70"/>
    </location>
</feature>
<dbReference type="InterPro" id="IPR025398">
    <property type="entry name" value="DUF4371"/>
</dbReference>
<dbReference type="SUPFAM" id="SSF53098">
    <property type="entry name" value="Ribonuclease H-like"/>
    <property type="match status" value="1"/>
</dbReference>
<evidence type="ECO:0000256" key="1">
    <source>
        <dbReference type="SAM" id="MobiDB-lite"/>
    </source>
</evidence>
<sequence length="899" mass="100372">MSPPLKRKITDFFGAGAGSAKKAHGDGDSVRADGPPTPTDTSPESEAECGAGDGAGCSTSPPVSSESGVGDSSCFVVVPANPDEPQQFSSTDSTACSRRTLQTRDNDIGYYVHKSRHEIGDVALQQFLENPWVPPSTYTLPYSVHMKKGKEEKRFLRHEHLQTTEWLVFSKLEGKKGLYCKYCPFFVPSATGGRNPAPLRQLVTEPVTKFSKLLGKEGVIETHAKNEYHQNAVLAGKYFLRVMQNPERDISGLVDSYILEQKKNNRARLRVTIENVEFLGRQGMALRGHRENTTGLKNKSKQSLEPNPSESEGNFLALLKFRKDKCKDSAVIKHLETATDRNTFTSKVIQNDVIECCAKDITTQIVEKSKKTKYYSVIFDETTDISHLSELSLSIRYTDGDGETIKGIREDFLGFTDPRRFLDDNKSKSGEESSDEDGGDSGDETDDSEQVLTGIKLGWITVELLKKHGLDLDHCVGIGTDGCSVNTSDLRGAVQEIQKTCKNAVKTPCFNHSLNLSVSKSSEVSAVQKALTVIRDVGSFFRSSSKKFRNLQKLLNRTLPKLCETRWVERHNAVTVFFENFTGVISALQTVSTWKESKTATKASQYVDLLLDPEFLVTLICLNDTLAATVSLSRLLQKESLDLSQASNAYLDTLNVLEEKRSKSEEIFSVLFTEAVDLGEKYDVEIKLPRGAKRGRHPTADIEPYYRQAVYNAILDNVITDLKERLSPEVLACYNLNLLIPSKVLSNTSESEAALPKIAAKYASLLNQEPSQLEHALKAEWALWKSRWTRVRNEEDDDGQRKKIPSSVLESLDACYVELFPNIREILLVLAALPASVATAERSFSTLRRIKTWMRSTMGETRLSGLTMLNVHRDIPLNYDNVIKLFCLKNEKRKKKLCL</sequence>
<evidence type="ECO:0000313" key="5">
    <source>
        <dbReference type="Proteomes" id="UP001219518"/>
    </source>
</evidence>
<dbReference type="InterPro" id="IPR052958">
    <property type="entry name" value="IFN-induced_PKR_regulator"/>
</dbReference>
<feature type="region of interest" description="Disordered" evidence="1">
    <location>
        <begin position="423"/>
        <end position="448"/>
    </location>
</feature>
<dbReference type="Pfam" id="PF14291">
    <property type="entry name" value="DUF4371"/>
    <property type="match status" value="1"/>
</dbReference>
<reference evidence="4" key="2">
    <citation type="journal article" date="2023" name="BMC Genomics">
        <title>Pest status, molecular evolution, and epigenetic factors derived from the genome assembly of Frankliniella fusca, a thysanopteran phytovirus vector.</title>
        <authorList>
            <person name="Catto M.A."/>
            <person name="Labadie P.E."/>
            <person name="Jacobson A.L."/>
            <person name="Kennedy G.G."/>
            <person name="Srinivasan R."/>
            <person name="Hunt B.G."/>
        </authorList>
    </citation>
    <scope>NUCLEOTIDE SEQUENCE</scope>
    <source>
        <strain evidence="4">PL_HMW_Pooled</strain>
    </source>
</reference>